<protein>
    <recommendedName>
        <fullName evidence="2">Glycosyl hydrolase-like 10 domain-containing protein</fullName>
    </recommendedName>
</protein>
<proteinExistence type="predicted"/>
<dbReference type="PANTHER" id="PTHR43405:SF1">
    <property type="entry name" value="GLYCOSYL HYDROLASE DIGH"/>
    <property type="match status" value="1"/>
</dbReference>
<dbReference type="OrthoDB" id="580981at2"/>
<reference evidence="3 4" key="1">
    <citation type="submission" date="2012-06" db="EMBL/GenBank/DDBJ databases">
        <title>Finished chromosome of genome of Crinalium epipsammum PCC 9333.</title>
        <authorList>
            <consortium name="US DOE Joint Genome Institute"/>
            <person name="Gugger M."/>
            <person name="Coursin T."/>
            <person name="Rippka R."/>
            <person name="Tandeau De Marsac N."/>
            <person name="Huntemann M."/>
            <person name="Wei C.-L."/>
            <person name="Han J."/>
            <person name="Detter J.C."/>
            <person name="Han C."/>
            <person name="Tapia R."/>
            <person name="Davenport K."/>
            <person name="Daligault H."/>
            <person name="Erkkila T."/>
            <person name="Gu W."/>
            <person name="Munk A.C.C."/>
            <person name="Teshima H."/>
            <person name="Xu Y."/>
            <person name="Chain P."/>
            <person name="Chen A."/>
            <person name="Krypides N."/>
            <person name="Mavromatis K."/>
            <person name="Markowitz V."/>
            <person name="Szeto E."/>
            <person name="Ivanova N."/>
            <person name="Mikhailova N."/>
            <person name="Ovchinnikova G."/>
            <person name="Pagani I."/>
            <person name="Pati A."/>
            <person name="Goodwin L."/>
            <person name="Peters L."/>
            <person name="Pitluck S."/>
            <person name="Woyke T."/>
            <person name="Kerfeld C."/>
        </authorList>
    </citation>
    <scope>NUCLEOTIDE SEQUENCE [LARGE SCALE GENOMIC DNA]</scope>
    <source>
        <strain evidence="3 4">PCC 9333</strain>
    </source>
</reference>
<dbReference type="InterPro" id="IPR003790">
    <property type="entry name" value="GHL10"/>
</dbReference>
<dbReference type="AlphaFoldDB" id="K9VW17"/>
<feature type="domain" description="Glycosyl hydrolase-like 10" evidence="2">
    <location>
        <begin position="59"/>
        <end position="362"/>
    </location>
</feature>
<organism evidence="3 4">
    <name type="scientific">Crinalium epipsammum PCC 9333</name>
    <dbReference type="NCBI Taxonomy" id="1173022"/>
    <lineage>
        <taxon>Bacteria</taxon>
        <taxon>Bacillati</taxon>
        <taxon>Cyanobacteriota</taxon>
        <taxon>Cyanophyceae</taxon>
        <taxon>Gomontiellales</taxon>
        <taxon>Gomontiellaceae</taxon>
        <taxon>Crinalium</taxon>
    </lineage>
</organism>
<name>K9VW17_9CYAN</name>
<dbReference type="STRING" id="1173022.Cri9333_1256"/>
<dbReference type="RefSeq" id="WP_015202278.1">
    <property type="nucleotide sequence ID" value="NC_019753.1"/>
</dbReference>
<accession>K9VW17</accession>
<dbReference type="KEGG" id="cep:Cri9333_1256"/>
<evidence type="ECO:0000313" key="3">
    <source>
        <dbReference type="EMBL" id="AFZ12156.1"/>
    </source>
</evidence>
<dbReference type="InterPro" id="IPR017853">
    <property type="entry name" value="GH"/>
</dbReference>
<dbReference type="InterPro" id="IPR052177">
    <property type="entry name" value="Divisome_Glycosyl_Hydrolase"/>
</dbReference>
<evidence type="ECO:0000259" key="2">
    <source>
        <dbReference type="Pfam" id="PF02638"/>
    </source>
</evidence>
<dbReference type="PANTHER" id="PTHR43405">
    <property type="entry name" value="GLYCOSYL HYDROLASE DIGH"/>
    <property type="match status" value="1"/>
</dbReference>
<dbReference type="SUPFAM" id="SSF51445">
    <property type="entry name" value="(Trans)glycosidases"/>
    <property type="match status" value="1"/>
</dbReference>
<keyword evidence="1" id="KW-0732">Signal</keyword>
<dbReference type="eggNOG" id="COG1649">
    <property type="taxonomic scope" value="Bacteria"/>
</dbReference>
<keyword evidence="4" id="KW-1185">Reference proteome</keyword>
<evidence type="ECO:0000313" key="4">
    <source>
        <dbReference type="Proteomes" id="UP000010472"/>
    </source>
</evidence>
<sequence length="416" mass="48049">MLKQAKNYILKFCAKRLVFLRYNGKFKNNFVWLCALLLAIAVIIPTSSSAQTNLNNTSELRGVWLTNVDSDVLFSRAKLTAAVQKLQQLNFNTVYPTVWNDGYTLYPSIVAERTLGRSLHPEPGLQGRDMLKEIVKQGHQKGLSVIPWFEFGFMAPADSQLAKSHPDWLTNRKDGTKIWKEGQNERVWLNPFHPEVQQFMLDLVSEVINNYDIDGIQFDDHFALPIAMGYDAYTVGMYEKELPGLTPDANPQETFWVRWRADKLNDFMTRLHQVVKARKPNCIISIATNPLHFSLPAYLQDWFSWERRNQVDELILQVYRNDLPRFIKELEREEVKLAQSHIPVSIGILAGLKGRSVPSQQIETQVQVVRNHKLAGVSFFFYESLWNWAKETPAQRESALKEIFPTSVQRPRIINN</sequence>
<dbReference type="HOGENOM" id="CLU_029517_1_1_3"/>
<dbReference type="EMBL" id="CP003620">
    <property type="protein sequence ID" value="AFZ12156.1"/>
    <property type="molecule type" value="Genomic_DNA"/>
</dbReference>
<dbReference type="Proteomes" id="UP000010472">
    <property type="component" value="Chromosome"/>
</dbReference>
<dbReference type="PATRIC" id="fig|1173022.3.peg.1361"/>
<evidence type="ECO:0000256" key="1">
    <source>
        <dbReference type="ARBA" id="ARBA00022729"/>
    </source>
</evidence>
<dbReference type="Pfam" id="PF02638">
    <property type="entry name" value="GHL10"/>
    <property type="match status" value="1"/>
</dbReference>
<dbReference type="Gene3D" id="3.20.20.80">
    <property type="entry name" value="Glycosidases"/>
    <property type="match status" value="1"/>
</dbReference>
<gene>
    <name evidence="3" type="ORF">Cri9333_1256</name>
</gene>